<evidence type="ECO:0000256" key="6">
    <source>
        <dbReference type="SAM" id="Phobius"/>
    </source>
</evidence>
<feature type="transmembrane region" description="Helical" evidence="6">
    <location>
        <begin position="71"/>
        <end position="91"/>
    </location>
</feature>
<feature type="transmembrane region" description="Helical" evidence="6">
    <location>
        <begin position="169"/>
        <end position="191"/>
    </location>
</feature>
<evidence type="ECO:0000313" key="7">
    <source>
        <dbReference type="EMBL" id="AZA09434.1"/>
    </source>
</evidence>
<evidence type="ECO:0000256" key="3">
    <source>
        <dbReference type="ARBA" id="ARBA00022692"/>
    </source>
</evidence>
<dbReference type="GO" id="GO:0015171">
    <property type="term" value="F:amino acid transmembrane transporter activity"/>
    <property type="evidence" value="ECO:0007669"/>
    <property type="project" value="TreeGrafter"/>
</dbReference>
<sequence>MLNAMGIFITGLLMGLSLIIGIGPQNALIIKLGMRKQAIVPVILVCLISDILLIIGGTLGVGVIIATVPQVLTVLSIAGAAYLLWFAWTCFRDAARPQPTTIVVDTPAQPQPQGGVALATRQDTVVATRTWLKPVLMILAMTWLNPAAYVDTVVMLGGMANQYGSDGRWLFAGGALVASALWFPTIGWASVRCAHQLARPKVWQWMNIAVGCIMVLLALRLIAHI</sequence>
<reference evidence="7 8" key="1">
    <citation type="submission" date="2018-11" db="EMBL/GenBank/DDBJ databases">
        <authorList>
            <person name="Kleinhagauer T."/>
            <person name="Glaeser S.P."/>
            <person name="Spergser J."/>
            <person name="Ruckert C."/>
            <person name="Kaempfer P."/>
            <person name="Busse H.-J."/>
        </authorList>
    </citation>
    <scope>NUCLEOTIDE SEQUENCE [LARGE SCALE GENOMIC DNA]</scope>
    <source>
        <strain evidence="7 8">812CH</strain>
    </source>
</reference>
<evidence type="ECO:0000256" key="1">
    <source>
        <dbReference type="ARBA" id="ARBA00004651"/>
    </source>
</evidence>
<feature type="transmembrane region" description="Helical" evidence="6">
    <location>
        <begin position="203"/>
        <end position="223"/>
    </location>
</feature>
<feature type="transmembrane region" description="Helical" evidence="6">
    <location>
        <begin position="6"/>
        <end position="30"/>
    </location>
</feature>
<keyword evidence="5 6" id="KW-0472">Membrane</keyword>
<dbReference type="InterPro" id="IPR001123">
    <property type="entry name" value="LeuE-type"/>
</dbReference>
<dbReference type="GO" id="GO:0005886">
    <property type="term" value="C:plasma membrane"/>
    <property type="evidence" value="ECO:0007669"/>
    <property type="project" value="UniProtKB-SubCell"/>
</dbReference>
<proteinExistence type="predicted"/>
<dbReference type="KEGG" id="cpso:CPPEL_06615"/>
<keyword evidence="3 6" id="KW-0812">Transmembrane</keyword>
<evidence type="ECO:0000313" key="8">
    <source>
        <dbReference type="Proteomes" id="UP000271426"/>
    </source>
</evidence>
<feature type="transmembrane region" description="Helical" evidence="6">
    <location>
        <begin position="131"/>
        <end position="149"/>
    </location>
</feature>
<keyword evidence="4 6" id="KW-1133">Transmembrane helix</keyword>
<dbReference type="AlphaFoldDB" id="A0A3G6IZQ3"/>
<name>A0A3G6IZQ3_9CORY</name>
<evidence type="ECO:0000256" key="5">
    <source>
        <dbReference type="ARBA" id="ARBA00023136"/>
    </source>
</evidence>
<dbReference type="PANTHER" id="PTHR30086">
    <property type="entry name" value="ARGININE EXPORTER PROTEIN ARGO"/>
    <property type="match status" value="1"/>
</dbReference>
<dbReference type="Pfam" id="PF01810">
    <property type="entry name" value="LysE"/>
    <property type="match status" value="1"/>
</dbReference>
<dbReference type="PANTHER" id="PTHR30086:SF20">
    <property type="entry name" value="ARGININE EXPORTER PROTEIN ARGO-RELATED"/>
    <property type="match status" value="1"/>
</dbReference>
<keyword evidence="8" id="KW-1185">Reference proteome</keyword>
<keyword evidence="2" id="KW-1003">Cell membrane</keyword>
<accession>A0A3G6IZQ3</accession>
<dbReference type="EMBL" id="CP033898">
    <property type="protein sequence ID" value="AZA09434.1"/>
    <property type="molecule type" value="Genomic_DNA"/>
</dbReference>
<evidence type="ECO:0000256" key="2">
    <source>
        <dbReference type="ARBA" id="ARBA00022475"/>
    </source>
</evidence>
<comment type="subcellular location">
    <subcellularLocation>
        <location evidence="1">Cell membrane</location>
        <topology evidence="1">Multi-pass membrane protein</topology>
    </subcellularLocation>
</comment>
<dbReference type="Proteomes" id="UP000271426">
    <property type="component" value="Chromosome"/>
</dbReference>
<protein>
    <submittedName>
        <fullName evidence="7">Arginine exporter protein ArgO</fullName>
    </submittedName>
</protein>
<gene>
    <name evidence="7" type="primary">argO</name>
    <name evidence="7" type="ORF">CPPEL_06615</name>
</gene>
<feature type="transmembrane region" description="Helical" evidence="6">
    <location>
        <begin position="42"/>
        <end position="65"/>
    </location>
</feature>
<organism evidence="7 8">
    <name type="scientific">Corynebacterium pseudopelargi</name>
    <dbReference type="NCBI Taxonomy" id="2080757"/>
    <lineage>
        <taxon>Bacteria</taxon>
        <taxon>Bacillati</taxon>
        <taxon>Actinomycetota</taxon>
        <taxon>Actinomycetes</taxon>
        <taxon>Mycobacteriales</taxon>
        <taxon>Corynebacteriaceae</taxon>
        <taxon>Corynebacterium</taxon>
    </lineage>
</organism>
<evidence type="ECO:0000256" key="4">
    <source>
        <dbReference type="ARBA" id="ARBA00022989"/>
    </source>
</evidence>